<dbReference type="GO" id="GO:0016020">
    <property type="term" value="C:membrane"/>
    <property type="evidence" value="ECO:0007669"/>
    <property type="project" value="UniProtKB-SubCell"/>
</dbReference>
<reference evidence="8" key="1">
    <citation type="submission" date="2023-10" db="EMBL/GenBank/DDBJ databases">
        <authorList>
            <person name="Noh H."/>
        </authorList>
    </citation>
    <scope>NUCLEOTIDE SEQUENCE</scope>
    <source>
        <strain evidence="8">DUCC4014</strain>
    </source>
</reference>
<feature type="transmembrane region" description="Helical" evidence="6">
    <location>
        <begin position="139"/>
        <end position="156"/>
    </location>
</feature>
<feature type="transmembrane region" description="Helical" evidence="6">
    <location>
        <begin position="227"/>
        <end position="246"/>
    </location>
</feature>
<evidence type="ECO:0000313" key="8">
    <source>
        <dbReference type="EMBL" id="WOO83059.1"/>
    </source>
</evidence>
<feature type="transmembrane region" description="Helical" evidence="6">
    <location>
        <begin position="104"/>
        <end position="127"/>
    </location>
</feature>
<name>A0AAF0YDX5_9TREE</name>
<keyword evidence="9" id="KW-1185">Reference proteome</keyword>
<dbReference type="AlphaFoldDB" id="A0AAF0YDX5"/>
<dbReference type="Gene3D" id="1.20.1250.20">
    <property type="entry name" value="MFS general substrate transporter like domains"/>
    <property type="match status" value="1"/>
</dbReference>
<evidence type="ECO:0000313" key="9">
    <source>
        <dbReference type="Proteomes" id="UP000827549"/>
    </source>
</evidence>
<sequence length="547" mass="60727">MAPRTDDDKADIQVAHLESSVTRDDEDLKHAALDGHGVLKSRFDELPILTCLWTFRRAAFFCFLLFTGAMCDGFEVALSGMLLANKGFIKQFGSGGNGVTALNTSWVSVWSAVINVGQITSMVWAAYVANRLGRKPTILIAWVLVVVALICLMQARTPPIWMLGRLFTGAGVGVLQVICAAYAMELLPNRIRGTVIAFSSFWNYTGTLLAKVMGFTLNRTHPNDWQIAVRALWGPVGLMLFCFLPLPESPWFYARRGDKDKAFKSMKTLYTGVEGYDPEEEYGIMLRTLDHEREVAAKGIPWLAIFQGTNRKRTLLLMILAGGGQLAGLTMISTYSTYFFAIAGQKDPFQASVIMSCISLAAVMVMMGALDRFGRRILVAPALTVTCLSLWLLGALFYVPREKAGPALVSPHRHAPLTPQLFVCALWTFCFTITGQSYFLLAAEIPSALLRVRTMSVAWVCNALFGIITSFATPPMLVHLNIRAGFVYGGTSLLICIFLWFSLPETRGRSPAEIDELYERGIRPWHWAKTKTFVEEQAEQAREVERV</sequence>
<feature type="transmembrane region" description="Helical" evidence="6">
    <location>
        <begin position="58"/>
        <end position="84"/>
    </location>
</feature>
<dbReference type="InterPro" id="IPR005829">
    <property type="entry name" value="Sugar_transporter_CS"/>
</dbReference>
<keyword evidence="5 6" id="KW-0472">Membrane</keyword>
<dbReference type="InterPro" id="IPR050360">
    <property type="entry name" value="MFS_Sugar_Transporters"/>
</dbReference>
<dbReference type="InterPro" id="IPR005828">
    <property type="entry name" value="MFS_sugar_transport-like"/>
</dbReference>
<keyword evidence="4 6" id="KW-1133">Transmembrane helix</keyword>
<feature type="domain" description="Major facilitator superfamily (MFS) profile" evidence="7">
    <location>
        <begin position="61"/>
        <end position="507"/>
    </location>
</feature>
<dbReference type="PROSITE" id="PS50850">
    <property type="entry name" value="MFS"/>
    <property type="match status" value="1"/>
</dbReference>
<evidence type="ECO:0000256" key="3">
    <source>
        <dbReference type="ARBA" id="ARBA00022692"/>
    </source>
</evidence>
<gene>
    <name evidence="8" type="primary">fmqE_1</name>
    <name evidence="8" type="ORF">LOC62_04G006541</name>
</gene>
<evidence type="ECO:0000256" key="4">
    <source>
        <dbReference type="ARBA" id="ARBA00022989"/>
    </source>
</evidence>
<feature type="transmembrane region" description="Helical" evidence="6">
    <location>
        <begin position="455"/>
        <end position="473"/>
    </location>
</feature>
<dbReference type="Pfam" id="PF00083">
    <property type="entry name" value="Sugar_tr"/>
    <property type="match status" value="1"/>
</dbReference>
<dbReference type="EMBL" id="CP086717">
    <property type="protein sequence ID" value="WOO83059.1"/>
    <property type="molecule type" value="Genomic_DNA"/>
</dbReference>
<feature type="transmembrane region" description="Helical" evidence="6">
    <location>
        <begin position="419"/>
        <end position="443"/>
    </location>
</feature>
<evidence type="ECO:0000256" key="1">
    <source>
        <dbReference type="ARBA" id="ARBA00004141"/>
    </source>
</evidence>
<dbReference type="PROSITE" id="PS00217">
    <property type="entry name" value="SUGAR_TRANSPORT_2"/>
    <property type="match status" value="1"/>
</dbReference>
<proteinExistence type="inferred from homology"/>
<dbReference type="PANTHER" id="PTHR48022:SF53">
    <property type="entry name" value="ALPHA-GLUCOSIDE TRANSPORTER, PUTATIVE (AFU_ORTHOLOGUE AFUA_3G01700)-RELATED"/>
    <property type="match status" value="1"/>
</dbReference>
<dbReference type="GeneID" id="87809763"/>
<dbReference type="InterPro" id="IPR036259">
    <property type="entry name" value="MFS_trans_sf"/>
</dbReference>
<dbReference type="Proteomes" id="UP000827549">
    <property type="component" value="Chromosome 4"/>
</dbReference>
<evidence type="ECO:0000256" key="6">
    <source>
        <dbReference type="SAM" id="Phobius"/>
    </source>
</evidence>
<feature type="transmembrane region" description="Helical" evidence="6">
    <location>
        <begin position="162"/>
        <end position="183"/>
    </location>
</feature>
<dbReference type="InterPro" id="IPR020846">
    <property type="entry name" value="MFS_dom"/>
</dbReference>
<evidence type="ECO:0000259" key="7">
    <source>
        <dbReference type="PROSITE" id="PS50850"/>
    </source>
</evidence>
<dbReference type="SUPFAM" id="SSF103473">
    <property type="entry name" value="MFS general substrate transporter"/>
    <property type="match status" value="1"/>
</dbReference>
<feature type="transmembrane region" description="Helical" evidence="6">
    <location>
        <begin position="485"/>
        <end position="503"/>
    </location>
</feature>
<feature type="transmembrane region" description="Helical" evidence="6">
    <location>
        <begin position="377"/>
        <end position="399"/>
    </location>
</feature>
<protein>
    <submittedName>
        <fullName evidence="8">MFS transporter fmqE</fullName>
    </submittedName>
</protein>
<organism evidence="8 9">
    <name type="scientific">Vanrija pseudolonga</name>
    <dbReference type="NCBI Taxonomy" id="143232"/>
    <lineage>
        <taxon>Eukaryota</taxon>
        <taxon>Fungi</taxon>
        <taxon>Dikarya</taxon>
        <taxon>Basidiomycota</taxon>
        <taxon>Agaricomycotina</taxon>
        <taxon>Tremellomycetes</taxon>
        <taxon>Trichosporonales</taxon>
        <taxon>Trichosporonaceae</taxon>
        <taxon>Vanrija</taxon>
    </lineage>
</organism>
<dbReference type="RefSeq" id="XP_062629091.1">
    <property type="nucleotide sequence ID" value="XM_062773107.1"/>
</dbReference>
<evidence type="ECO:0000256" key="2">
    <source>
        <dbReference type="ARBA" id="ARBA00010992"/>
    </source>
</evidence>
<comment type="similarity">
    <text evidence="2">Belongs to the major facilitator superfamily. Sugar transporter (TC 2.A.1.1) family.</text>
</comment>
<dbReference type="PROSITE" id="PS00216">
    <property type="entry name" value="SUGAR_TRANSPORT_1"/>
    <property type="match status" value="1"/>
</dbReference>
<feature type="transmembrane region" description="Helical" evidence="6">
    <location>
        <begin position="315"/>
        <end position="343"/>
    </location>
</feature>
<evidence type="ECO:0000256" key="5">
    <source>
        <dbReference type="ARBA" id="ARBA00023136"/>
    </source>
</evidence>
<feature type="transmembrane region" description="Helical" evidence="6">
    <location>
        <begin position="349"/>
        <end position="370"/>
    </location>
</feature>
<feature type="transmembrane region" description="Helical" evidence="6">
    <location>
        <begin position="195"/>
        <end position="215"/>
    </location>
</feature>
<accession>A0AAF0YDX5</accession>
<comment type="subcellular location">
    <subcellularLocation>
        <location evidence="1">Membrane</location>
        <topology evidence="1">Multi-pass membrane protein</topology>
    </subcellularLocation>
</comment>
<dbReference type="GO" id="GO:0005351">
    <property type="term" value="F:carbohydrate:proton symporter activity"/>
    <property type="evidence" value="ECO:0007669"/>
    <property type="project" value="TreeGrafter"/>
</dbReference>
<dbReference type="PANTHER" id="PTHR48022">
    <property type="entry name" value="PLASTIDIC GLUCOSE TRANSPORTER 4"/>
    <property type="match status" value="1"/>
</dbReference>
<keyword evidence="3 6" id="KW-0812">Transmembrane</keyword>